<feature type="domain" description="Spore protein YkvP/CgeB glycosyl transferase-like" evidence="2">
    <location>
        <begin position="646"/>
        <end position="777"/>
    </location>
</feature>
<dbReference type="RefSeq" id="WP_086090743.1">
    <property type="nucleotide sequence ID" value="NZ_CP021112.1"/>
</dbReference>
<dbReference type="AlphaFoldDB" id="A0A1W6ZY44"/>
<dbReference type="OrthoDB" id="9816424at2"/>
<protein>
    <submittedName>
        <fullName evidence="3">Uncharacterized protein</fullName>
    </submittedName>
</protein>
<dbReference type="CDD" id="cd04186">
    <property type="entry name" value="GT_2_like_c"/>
    <property type="match status" value="1"/>
</dbReference>
<dbReference type="SUPFAM" id="SSF53448">
    <property type="entry name" value="Nucleotide-diphospho-sugar transferases"/>
    <property type="match status" value="1"/>
</dbReference>
<evidence type="ECO:0000259" key="2">
    <source>
        <dbReference type="Pfam" id="PF13524"/>
    </source>
</evidence>
<dbReference type="InterPro" id="IPR055259">
    <property type="entry name" value="YkvP/CgeB_Glyco_trans-like"/>
</dbReference>
<feature type="domain" description="Glycosyltransferase 2-like" evidence="1">
    <location>
        <begin position="187"/>
        <end position="301"/>
    </location>
</feature>
<sequence length="798" mass="90824">MKPHPLFDSDWYLQQNPDVAAAGINPLQHYMQHGWREGRDPNPLFDTSYYLEQNPDVAAAGVEPLKHYWEYGWKEGRNPNALFETTFYLNKNPDVRAAGINPLYHYHRYGQKEGRQPRSVKAGKSPPTQPKKRPPTIVLPTRHNSPDRDRITTREGPHYRFVIQNDYLVDWKRLTDTSAERDPRLVSIIICVYNQPALTKECLDSLLGAEYHTPIEIVIVDNGSDAKTASVLRQYEQKYSHIRIVSNEENLNFALGNNIGFAHSRGSRVIFLNNDTTVSKNWIDGLLTLLQRPEIKGVQPKLLFPDGRVQCVGITFSNRSPIGYPIYAGEPSSQPHTSVSRGYQAITAACMAVRAIDFIALKGFDPSYINGQEDVDFCLRLGSGMPVFWCAANSVVFHHESRTEGRGRHIERNRKFFAERWRNTISSDDMRYYSEDKLTAMDYVADNYSFDQAGVACWRPRVLLPQLSTAPMTPVSGPLRTHKDSSIRIAIKCPAPSEEVAQYWGDYHFANSLAGELRKHGFTPRVDILPNWYSETASSDDVALVLRGLRRYEPRRHQANLCWLMSHPDSVSDDELESYDHVFVASTPYTQTLRLRLNVPVSELLQFSDPGIFFSPASRTDIPMEDIIFVGNSRRQMRPIIRDCIDQRIPVSVYGRDWTELIPSSMVKGEYIKNDKLHRYYGQAKIVLNDHWPDMAKLGFISNRIFDVALSGGFLISDKFAGSELFQGLAITYSDAAALPQLIKRWLADEAGRHTISTQLRQLALNSHTVAHRAVEITTVINNLTKRNRTIAQTDRLP</sequence>
<name>A0A1W6ZY44_9HYPH</name>
<evidence type="ECO:0000313" key="3">
    <source>
        <dbReference type="EMBL" id="ARQ02312.1"/>
    </source>
</evidence>
<dbReference type="PANTHER" id="PTHR43179">
    <property type="entry name" value="RHAMNOSYLTRANSFERASE WBBL"/>
    <property type="match status" value="1"/>
</dbReference>
<gene>
    <name evidence="3" type="ORF">CAK95_26830</name>
</gene>
<evidence type="ECO:0000259" key="1">
    <source>
        <dbReference type="Pfam" id="PF00535"/>
    </source>
</evidence>
<dbReference type="KEGG" id="psin:CAK95_26830"/>
<dbReference type="Gene3D" id="3.90.550.10">
    <property type="entry name" value="Spore Coat Polysaccharide Biosynthesis Protein SpsA, Chain A"/>
    <property type="match status" value="1"/>
</dbReference>
<dbReference type="STRING" id="1235591.CAK95_26830"/>
<dbReference type="PANTHER" id="PTHR43179:SF7">
    <property type="entry name" value="RHAMNOSYLTRANSFERASE WBBL"/>
    <property type="match status" value="1"/>
</dbReference>
<evidence type="ECO:0000313" key="4">
    <source>
        <dbReference type="Proteomes" id="UP000194137"/>
    </source>
</evidence>
<proteinExistence type="predicted"/>
<organism evidence="3 4">
    <name type="scientific">Pseudorhodoplanes sinuspersici</name>
    <dbReference type="NCBI Taxonomy" id="1235591"/>
    <lineage>
        <taxon>Bacteria</taxon>
        <taxon>Pseudomonadati</taxon>
        <taxon>Pseudomonadota</taxon>
        <taxon>Alphaproteobacteria</taxon>
        <taxon>Hyphomicrobiales</taxon>
        <taxon>Pseudorhodoplanes</taxon>
    </lineage>
</organism>
<accession>A0A1W6ZY44</accession>
<dbReference type="EMBL" id="CP021112">
    <property type="protein sequence ID" value="ARQ02312.1"/>
    <property type="molecule type" value="Genomic_DNA"/>
</dbReference>
<dbReference type="InterPro" id="IPR001173">
    <property type="entry name" value="Glyco_trans_2-like"/>
</dbReference>
<dbReference type="Pfam" id="PF00535">
    <property type="entry name" value="Glycos_transf_2"/>
    <property type="match status" value="1"/>
</dbReference>
<dbReference type="InterPro" id="IPR029044">
    <property type="entry name" value="Nucleotide-diphossugar_trans"/>
</dbReference>
<keyword evidence="4" id="KW-1185">Reference proteome</keyword>
<dbReference type="Pfam" id="PF13524">
    <property type="entry name" value="Glyco_trans_1_2"/>
    <property type="match status" value="1"/>
</dbReference>
<reference evidence="3 4" key="1">
    <citation type="submission" date="2017-05" db="EMBL/GenBank/DDBJ databases">
        <title>Full genome sequence of Pseudorhodoplanes sinuspersici.</title>
        <authorList>
            <person name="Dastgheib S.M.M."/>
            <person name="Shavandi M."/>
            <person name="Tirandaz H."/>
        </authorList>
    </citation>
    <scope>NUCLEOTIDE SEQUENCE [LARGE SCALE GENOMIC DNA]</scope>
    <source>
        <strain evidence="3 4">RIPI110</strain>
    </source>
</reference>
<dbReference type="Proteomes" id="UP000194137">
    <property type="component" value="Chromosome"/>
</dbReference>